<reference evidence="2" key="3">
    <citation type="journal article" date="2017" name="Nature">
        <title>Genome sequence of the progenitor of the wheat D genome Aegilops tauschii.</title>
        <authorList>
            <person name="Luo M.C."/>
            <person name="Gu Y.Q."/>
            <person name="Puiu D."/>
            <person name="Wang H."/>
            <person name="Twardziok S.O."/>
            <person name="Deal K.R."/>
            <person name="Huo N."/>
            <person name="Zhu T."/>
            <person name="Wang L."/>
            <person name="Wang Y."/>
            <person name="McGuire P.E."/>
            <person name="Liu S."/>
            <person name="Long H."/>
            <person name="Ramasamy R.K."/>
            <person name="Rodriguez J.C."/>
            <person name="Van S.L."/>
            <person name="Yuan L."/>
            <person name="Wang Z."/>
            <person name="Xia Z."/>
            <person name="Xiao L."/>
            <person name="Anderson O.D."/>
            <person name="Ouyang S."/>
            <person name="Liang Y."/>
            <person name="Zimin A.V."/>
            <person name="Pertea G."/>
            <person name="Qi P."/>
            <person name="Bennetzen J.L."/>
            <person name="Dai X."/>
            <person name="Dawson M.W."/>
            <person name="Muller H.G."/>
            <person name="Kugler K."/>
            <person name="Rivarola-Duarte L."/>
            <person name="Spannagl M."/>
            <person name="Mayer K.F.X."/>
            <person name="Lu F.H."/>
            <person name="Bevan M.W."/>
            <person name="Leroy P."/>
            <person name="Li P."/>
            <person name="You F.M."/>
            <person name="Sun Q."/>
            <person name="Liu Z."/>
            <person name="Lyons E."/>
            <person name="Wicker T."/>
            <person name="Salzberg S.L."/>
            <person name="Devos K.M."/>
            <person name="Dvorak J."/>
        </authorList>
    </citation>
    <scope>NUCLEOTIDE SEQUENCE [LARGE SCALE GENOMIC DNA]</scope>
    <source>
        <strain evidence="2">cv. AL8/78</strain>
    </source>
</reference>
<accession>A0A453AJ01</accession>
<sequence>AQHLLYQHNYRTYILINMTDCIIIIFGTSYATECVSISSFRHLLIHSAINC</sequence>
<keyword evidence="1" id="KW-1133">Transmembrane helix</keyword>
<keyword evidence="1" id="KW-0472">Membrane</keyword>
<dbReference type="EnsemblPlants" id="AET2Gv20152100.22">
    <property type="protein sequence ID" value="AET2Gv20152100.22"/>
    <property type="gene ID" value="AET2Gv20152100"/>
</dbReference>
<evidence type="ECO:0000256" key="1">
    <source>
        <dbReference type="SAM" id="Phobius"/>
    </source>
</evidence>
<evidence type="ECO:0000313" key="2">
    <source>
        <dbReference type="EnsemblPlants" id="AET2Gv20152100.22"/>
    </source>
</evidence>
<organism evidence="2 3">
    <name type="scientific">Aegilops tauschii subsp. strangulata</name>
    <name type="common">Goatgrass</name>
    <dbReference type="NCBI Taxonomy" id="200361"/>
    <lineage>
        <taxon>Eukaryota</taxon>
        <taxon>Viridiplantae</taxon>
        <taxon>Streptophyta</taxon>
        <taxon>Embryophyta</taxon>
        <taxon>Tracheophyta</taxon>
        <taxon>Spermatophyta</taxon>
        <taxon>Magnoliopsida</taxon>
        <taxon>Liliopsida</taxon>
        <taxon>Poales</taxon>
        <taxon>Poaceae</taxon>
        <taxon>BOP clade</taxon>
        <taxon>Pooideae</taxon>
        <taxon>Triticodae</taxon>
        <taxon>Triticeae</taxon>
        <taxon>Triticinae</taxon>
        <taxon>Aegilops</taxon>
    </lineage>
</organism>
<reference evidence="2" key="4">
    <citation type="submission" date="2019-03" db="UniProtKB">
        <authorList>
            <consortium name="EnsemblPlants"/>
        </authorList>
    </citation>
    <scope>IDENTIFICATION</scope>
</reference>
<dbReference type="Proteomes" id="UP000015105">
    <property type="component" value="Chromosome 2D"/>
</dbReference>
<proteinExistence type="predicted"/>
<protein>
    <submittedName>
        <fullName evidence="2">Uncharacterized protein</fullName>
    </submittedName>
</protein>
<keyword evidence="1" id="KW-0812">Transmembrane</keyword>
<reference evidence="3" key="2">
    <citation type="journal article" date="2017" name="Nat. Plants">
        <title>The Aegilops tauschii genome reveals multiple impacts of transposons.</title>
        <authorList>
            <person name="Zhao G."/>
            <person name="Zou C."/>
            <person name="Li K."/>
            <person name="Wang K."/>
            <person name="Li T."/>
            <person name="Gao L."/>
            <person name="Zhang X."/>
            <person name="Wang H."/>
            <person name="Yang Z."/>
            <person name="Liu X."/>
            <person name="Jiang W."/>
            <person name="Mao L."/>
            <person name="Kong X."/>
            <person name="Jiao Y."/>
            <person name="Jia J."/>
        </authorList>
    </citation>
    <scope>NUCLEOTIDE SEQUENCE [LARGE SCALE GENOMIC DNA]</scope>
    <source>
        <strain evidence="3">cv. AL8/78</strain>
    </source>
</reference>
<reference evidence="3" key="1">
    <citation type="journal article" date="2014" name="Science">
        <title>Ancient hybridizations among the ancestral genomes of bread wheat.</title>
        <authorList>
            <consortium name="International Wheat Genome Sequencing Consortium,"/>
            <person name="Marcussen T."/>
            <person name="Sandve S.R."/>
            <person name="Heier L."/>
            <person name="Spannagl M."/>
            <person name="Pfeifer M."/>
            <person name="Jakobsen K.S."/>
            <person name="Wulff B.B."/>
            <person name="Steuernagel B."/>
            <person name="Mayer K.F."/>
            <person name="Olsen O.A."/>
        </authorList>
    </citation>
    <scope>NUCLEOTIDE SEQUENCE [LARGE SCALE GENOMIC DNA]</scope>
    <source>
        <strain evidence="3">cv. AL8/78</strain>
    </source>
</reference>
<reference evidence="2" key="5">
    <citation type="journal article" date="2021" name="G3 (Bethesda)">
        <title>Aegilops tauschii genome assembly Aet v5.0 features greater sequence contiguity and improved annotation.</title>
        <authorList>
            <person name="Wang L."/>
            <person name="Zhu T."/>
            <person name="Rodriguez J.C."/>
            <person name="Deal K.R."/>
            <person name="Dubcovsky J."/>
            <person name="McGuire P.E."/>
            <person name="Lux T."/>
            <person name="Spannagl M."/>
            <person name="Mayer K.F.X."/>
            <person name="Baldrich P."/>
            <person name="Meyers B.C."/>
            <person name="Huo N."/>
            <person name="Gu Y.Q."/>
            <person name="Zhou H."/>
            <person name="Devos K.M."/>
            <person name="Bennetzen J.L."/>
            <person name="Unver T."/>
            <person name="Budak H."/>
            <person name="Gulick P.J."/>
            <person name="Galiba G."/>
            <person name="Kalapos B."/>
            <person name="Nelson D.R."/>
            <person name="Li P."/>
            <person name="You F.M."/>
            <person name="Luo M.C."/>
            <person name="Dvorak J."/>
        </authorList>
    </citation>
    <scope>NUCLEOTIDE SEQUENCE [LARGE SCALE GENOMIC DNA]</scope>
    <source>
        <strain evidence="2">cv. AL8/78</strain>
    </source>
</reference>
<dbReference type="Gramene" id="AET2Gv20152100.22">
    <property type="protein sequence ID" value="AET2Gv20152100.22"/>
    <property type="gene ID" value="AET2Gv20152100"/>
</dbReference>
<evidence type="ECO:0000313" key="3">
    <source>
        <dbReference type="Proteomes" id="UP000015105"/>
    </source>
</evidence>
<dbReference type="AlphaFoldDB" id="A0A453AJ01"/>
<feature type="transmembrane region" description="Helical" evidence="1">
    <location>
        <begin position="12"/>
        <end position="31"/>
    </location>
</feature>
<keyword evidence="3" id="KW-1185">Reference proteome</keyword>
<name>A0A453AJ01_AEGTS</name>